<dbReference type="GO" id="GO:0016209">
    <property type="term" value="F:antioxidant activity"/>
    <property type="evidence" value="ECO:0007669"/>
    <property type="project" value="InterPro"/>
</dbReference>
<dbReference type="Pfam" id="PF00578">
    <property type="entry name" value="AhpC-TSA"/>
    <property type="match status" value="1"/>
</dbReference>
<dbReference type="RefSeq" id="WP_155468434.1">
    <property type="nucleotide sequence ID" value="NZ_WNKY01000098.1"/>
</dbReference>
<evidence type="ECO:0000313" key="7">
    <source>
        <dbReference type="EMBL" id="MTV42006.1"/>
    </source>
</evidence>
<dbReference type="PANTHER" id="PTHR42852:SF6">
    <property type="entry name" value="THIOL:DISULFIDE INTERCHANGE PROTEIN DSBE"/>
    <property type="match status" value="1"/>
</dbReference>
<dbReference type="AlphaFoldDB" id="A0A6L6PS94"/>
<accession>A0A6L6PS94</accession>
<keyword evidence="4" id="KW-0676">Redox-active center</keyword>
<evidence type="ECO:0000256" key="5">
    <source>
        <dbReference type="SAM" id="SignalP"/>
    </source>
</evidence>
<dbReference type="InterPro" id="IPR013766">
    <property type="entry name" value="Thioredoxin_domain"/>
</dbReference>
<evidence type="ECO:0000313" key="8">
    <source>
        <dbReference type="Proteomes" id="UP000475582"/>
    </source>
</evidence>
<feature type="chain" id="PRO_5026733029" evidence="5">
    <location>
        <begin position="20"/>
        <end position="330"/>
    </location>
</feature>
<dbReference type="InterPro" id="IPR050553">
    <property type="entry name" value="Thioredoxin_ResA/DsbE_sf"/>
</dbReference>
<organism evidence="7 8">
    <name type="scientific">Duganella radicis</name>
    <dbReference type="NCBI Taxonomy" id="551988"/>
    <lineage>
        <taxon>Bacteria</taxon>
        <taxon>Pseudomonadati</taxon>
        <taxon>Pseudomonadota</taxon>
        <taxon>Betaproteobacteria</taxon>
        <taxon>Burkholderiales</taxon>
        <taxon>Oxalobacteraceae</taxon>
        <taxon>Telluria group</taxon>
        <taxon>Duganella</taxon>
    </lineage>
</organism>
<keyword evidence="2" id="KW-0201">Cytochrome c-type biogenesis</keyword>
<comment type="caution">
    <text evidence="7">The sequence shown here is derived from an EMBL/GenBank/DDBJ whole genome shotgun (WGS) entry which is preliminary data.</text>
</comment>
<reference evidence="7 8" key="1">
    <citation type="submission" date="2019-11" db="EMBL/GenBank/DDBJ databases">
        <title>Type strains purchased from KCTC, JCM and DSMZ.</title>
        <authorList>
            <person name="Lu H."/>
        </authorList>
    </citation>
    <scope>NUCLEOTIDE SEQUENCE [LARGE SCALE GENOMIC DNA]</scope>
    <source>
        <strain evidence="7 8">KCTC 22382</strain>
    </source>
</reference>
<gene>
    <name evidence="7" type="ORF">GM676_31130</name>
</gene>
<name>A0A6L6PS94_9BURK</name>
<evidence type="ECO:0000256" key="3">
    <source>
        <dbReference type="ARBA" id="ARBA00023157"/>
    </source>
</evidence>
<dbReference type="Gene3D" id="3.40.30.10">
    <property type="entry name" value="Glutaredoxin"/>
    <property type="match status" value="2"/>
</dbReference>
<feature type="signal peptide" evidence="5">
    <location>
        <begin position="1"/>
        <end position="19"/>
    </location>
</feature>
<dbReference type="OrthoDB" id="9811352at2"/>
<dbReference type="GO" id="GO:0016491">
    <property type="term" value="F:oxidoreductase activity"/>
    <property type="evidence" value="ECO:0007669"/>
    <property type="project" value="InterPro"/>
</dbReference>
<dbReference type="InterPro" id="IPR000866">
    <property type="entry name" value="AhpC/TSA"/>
</dbReference>
<keyword evidence="8" id="KW-1185">Reference proteome</keyword>
<dbReference type="InterPro" id="IPR036249">
    <property type="entry name" value="Thioredoxin-like_sf"/>
</dbReference>
<proteinExistence type="predicted"/>
<keyword evidence="5" id="KW-0732">Signal</keyword>
<sequence length="330" mass="35529">MKWSLGLVLLVALAGTALADDASGSGKQRAQLAGKALIGQPGPSAALTSIDGQRIDLAALYGKQPVYLKFWATWCKPCNEQAPGFEKLYQQYGKRIAVVSVNTGYSETDADIRAFIARYQLHMPTVVDDGSLAGKLNLRVTPQHIVIDANGRIVHIGHLDDAELHAALERVANTAPDSDAIALAPQGGAPTTFKPGDKVRGISLVTLAGKKMTLGAGKPRALVFFSPWCESYLRETRPATAAACERVRIEAEKLARDKGTEWIGIASPLWTSHAELAEYAKQNRSTIPLALDQDGAIFRAFGVHNIPTIVTLDAQGRVSRIAGWDDQLLR</sequence>
<evidence type="ECO:0000256" key="1">
    <source>
        <dbReference type="ARBA" id="ARBA00004196"/>
    </source>
</evidence>
<dbReference type="PANTHER" id="PTHR42852">
    <property type="entry name" value="THIOL:DISULFIDE INTERCHANGE PROTEIN DSBE"/>
    <property type="match status" value="1"/>
</dbReference>
<evidence type="ECO:0000256" key="2">
    <source>
        <dbReference type="ARBA" id="ARBA00022748"/>
    </source>
</evidence>
<evidence type="ECO:0000256" key="4">
    <source>
        <dbReference type="ARBA" id="ARBA00023284"/>
    </source>
</evidence>
<dbReference type="Proteomes" id="UP000475582">
    <property type="component" value="Unassembled WGS sequence"/>
</dbReference>
<dbReference type="EMBL" id="WNKY01000098">
    <property type="protein sequence ID" value="MTV42006.1"/>
    <property type="molecule type" value="Genomic_DNA"/>
</dbReference>
<protein>
    <submittedName>
        <fullName evidence="7">Redoxin domain-containing protein</fullName>
    </submittedName>
</protein>
<dbReference type="CDD" id="cd02966">
    <property type="entry name" value="TlpA_like_family"/>
    <property type="match status" value="2"/>
</dbReference>
<comment type="subcellular location">
    <subcellularLocation>
        <location evidence="1">Cell envelope</location>
    </subcellularLocation>
</comment>
<dbReference type="SUPFAM" id="SSF52833">
    <property type="entry name" value="Thioredoxin-like"/>
    <property type="match status" value="2"/>
</dbReference>
<keyword evidence="3" id="KW-1015">Disulfide bond</keyword>
<feature type="domain" description="Thioredoxin" evidence="6">
    <location>
        <begin position="36"/>
        <end position="173"/>
    </location>
</feature>
<evidence type="ECO:0000259" key="6">
    <source>
        <dbReference type="PROSITE" id="PS51352"/>
    </source>
</evidence>
<dbReference type="PROSITE" id="PS51352">
    <property type="entry name" value="THIOREDOXIN_2"/>
    <property type="match status" value="1"/>
</dbReference>